<gene>
    <name evidence="2" type="ORF">A3D59_03395</name>
</gene>
<feature type="transmembrane region" description="Helical" evidence="1">
    <location>
        <begin position="371"/>
        <end position="391"/>
    </location>
</feature>
<dbReference type="Proteomes" id="UP000179258">
    <property type="component" value="Unassembled WGS sequence"/>
</dbReference>
<name>A0A1G2R5A4_9BACT</name>
<feature type="transmembrane region" description="Helical" evidence="1">
    <location>
        <begin position="482"/>
        <end position="500"/>
    </location>
</feature>
<sequence length="795" mass="89030">MIFILLSLFSLIFFHQFIFQGLLPIPADIIVGAYYPWLINAPTGIAVHNPLPSDVVSLTYPLRYLAITYLKSGILPLWNPHILAGVPLLANFQAAVFYPLNLLYFLSDNFPVIWSIQVASQSLLALLFMYLFLRSHSLNKASSLFGALVWGLGGFASLWLEYNTVVHAVLYLPLILWSVRRLPRNYFFGLVTTFGLAASLTAGNPPMSLILLFGTAFYSFFEYGRDVRKYLSLFIFAALGVGLALPQILPGLEAAQNSIRDYDQVAAGSGIKFLPLHKLITLTTPDFFGSPATYNLWSVAGLYDNLTIYFGIIPLAVFLTGLYSLLRKSRLYLFSFTLFIISLALVVDNPLSRFVGNLDFLGLSAMVMTRFSALTNFALAVGAAAVFDELLQKKIGPKQFVKPLLFLLAMIIVPLMMMHLFRWIIAPTASFVPNEFFPPPIRSFTTTLGVSFRNSLLPLVQVIGALLFILLAGKVSLFRKPVLLALLFFVLTFLDLFRFFTKYNSFTPQTYLYPDNKVSRFLKENDHRFVTSIDPILPANMWLIDGLDSINGQDTLHSLYYSQFVSLINNQNLKTVGDRYVKVKNFDTPLLDFLGVKYILSQKWKKGQPDLAGIPNYPLDDQTKYPVVFEDGYLAVLQRNNPLPPVYSVSQYLVAEDIDETERQLQKVDLSQTVILAEPPAVSPKLVKADVSSLSKRVNEITFKTTSAGDSLIVLSTAFYPGWNYYLDGAKQDPPLRANHAFLAIPVPPGEHTVHLVYLPASFKLGLALATASFIALILFLFSHIIKSNYERRSS</sequence>
<feature type="transmembrane region" description="Helical" evidence="1">
    <location>
        <begin position="456"/>
        <end position="475"/>
    </location>
</feature>
<dbReference type="PANTHER" id="PTHR38454:SF1">
    <property type="entry name" value="INTEGRAL MEMBRANE PROTEIN"/>
    <property type="match status" value="1"/>
</dbReference>
<organism evidence="2 3">
    <name type="scientific">Candidatus Wildermuthbacteria bacterium RIFCSPHIGHO2_02_FULL_47_17</name>
    <dbReference type="NCBI Taxonomy" id="1802452"/>
    <lineage>
        <taxon>Bacteria</taxon>
        <taxon>Candidatus Wildermuthiibacteriota</taxon>
    </lineage>
</organism>
<dbReference type="EMBL" id="MHTX01000025">
    <property type="protein sequence ID" value="OHA68030.1"/>
    <property type="molecule type" value="Genomic_DNA"/>
</dbReference>
<keyword evidence="1" id="KW-0472">Membrane</keyword>
<dbReference type="AlphaFoldDB" id="A0A1G2R5A4"/>
<evidence type="ECO:0000313" key="2">
    <source>
        <dbReference type="EMBL" id="OHA68030.1"/>
    </source>
</evidence>
<feature type="transmembrane region" description="Helical" evidence="1">
    <location>
        <begin position="765"/>
        <end position="786"/>
    </location>
</feature>
<evidence type="ECO:0000256" key="1">
    <source>
        <dbReference type="SAM" id="Phobius"/>
    </source>
</evidence>
<feature type="transmembrane region" description="Helical" evidence="1">
    <location>
        <begin position="145"/>
        <end position="174"/>
    </location>
</feature>
<feature type="transmembrane region" description="Helical" evidence="1">
    <location>
        <begin position="82"/>
        <end position="106"/>
    </location>
</feature>
<feature type="transmembrane region" description="Helical" evidence="1">
    <location>
        <begin position="331"/>
        <end position="351"/>
    </location>
</feature>
<feature type="transmembrane region" description="Helical" evidence="1">
    <location>
        <begin position="403"/>
        <end position="425"/>
    </location>
</feature>
<accession>A0A1G2R5A4</accession>
<evidence type="ECO:0008006" key="4">
    <source>
        <dbReference type="Google" id="ProtNLM"/>
    </source>
</evidence>
<dbReference type="PANTHER" id="PTHR38454">
    <property type="entry name" value="INTEGRAL MEMBRANE PROTEIN-RELATED"/>
    <property type="match status" value="1"/>
</dbReference>
<reference evidence="2 3" key="1">
    <citation type="journal article" date="2016" name="Nat. Commun.">
        <title>Thousands of microbial genomes shed light on interconnected biogeochemical processes in an aquifer system.</title>
        <authorList>
            <person name="Anantharaman K."/>
            <person name="Brown C.T."/>
            <person name="Hug L.A."/>
            <person name="Sharon I."/>
            <person name="Castelle C.J."/>
            <person name="Probst A.J."/>
            <person name="Thomas B.C."/>
            <person name="Singh A."/>
            <person name="Wilkins M.J."/>
            <person name="Karaoz U."/>
            <person name="Brodie E.L."/>
            <person name="Williams K.H."/>
            <person name="Hubbard S.S."/>
            <person name="Banfield J.F."/>
        </authorList>
    </citation>
    <scope>NUCLEOTIDE SEQUENCE [LARGE SCALE GENOMIC DNA]</scope>
</reference>
<keyword evidence="1" id="KW-0812">Transmembrane</keyword>
<feature type="transmembrane region" description="Helical" evidence="1">
    <location>
        <begin position="186"/>
        <end position="218"/>
    </location>
</feature>
<comment type="caution">
    <text evidence="2">The sequence shown here is derived from an EMBL/GenBank/DDBJ whole genome shotgun (WGS) entry which is preliminary data.</text>
</comment>
<feature type="transmembrane region" description="Helical" evidence="1">
    <location>
        <begin position="306"/>
        <end position="326"/>
    </location>
</feature>
<protein>
    <recommendedName>
        <fullName evidence="4">Membrane protein 6-pyruvoyl-tetrahydropterin synthase-related domain-containing protein</fullName>
    </recommendedName>
</protein>
<dbReference type="Pfam" id="PF09586">
    <property type="entry name" value="YfhO"/>
    <property type="match status" value="1"/>
</dbReference>
<keyword evidence="1" id="KW-1133">Transmembrane helix</keyword>
<dbReference type="InterPro" id="IPR018580">
    <property type="entry name" value="Uncharacterised_YfhO"/>
</dbReference>
<evidence type="ECO:0000313" key="3">
    <source>
        <dbReference type="Proteomes" id="UP000179258"/>
    </source>
</evidence>
<feature type="transmembrane region" description="Helical" evidence="1">
    <location>
        <begin position="230"/>
        <end position="249"/>
    </location>
</feature>
<proteinExistence type="predicted"/>
<feature type="transmembrane region" description="Helical" evidence="1">
    <location>
        <begin position="112"/>
        <end position="133"/>
    </location>
</feature>